<reference evidence="1" key="1">
    <citation type="submission" date="2021-06" db="EMBL/GenBank/DDBJ databases">
        <authorList>
            <person name="Kallberg Y."/>
            <person name="Tangrot J."/>
            <person name="Rosling A."/>
        </authorList>
    </citation>
    <scope>NUCLEOTIDE SEQUENCE</scope>
    <source>
        <strain evidence="1">28 12/20/2015</strain>
    </source>
</reference>
<protein>
    <submittedName>
        <fullName evidence="1">6486_t:CDS:1</fullName>
    </submittedName>
</protein>
<name>A0ACA9Q6C9_9GLOM</name>
<feature type="non-terminal residue" evidence="1">
    <location>
        <position position="48"/>
    </location>
</feature>
<dbReference type="Proteomes" id="UP000789366">
    <property type="component" value="Unassembled WGS sequence"/>
</dbReference>
<organism evidence="1 2">
    <name type="scientific">Cetraspora pellucida</name>
    <dbReference type="NCBI Taxonomy" id="1433469"/>
    <lineage>
        <taxon>Eukaryota</taxon>
        <taxon>Fungi</taxon>
        <taxon>Fungi incertae sedis</taxon>
        <taxon>Mucoromycota</taxon>
        <taxon>Glomeromycotina</taxon>
        <taxon>Glomeromycetes</taxon>
        <taxon>Diversisporales</taxon>
        <taxon>Gigasporaceae</taxon>
        <taxon>Cetraspora</taxon>
    </lineage>
</organism>
<evidence type="ECO:0000313" key="1">
    <source>
        <dbReference type="EMBL" id="CAG8739619.1"/>
    </source>
</evidence>
<evidence type="ECO:0000313" key="2">
    <source>
        <dbReference type="Proteomes" id="UP000789366"/>
    </source>
</evidence>
<accession>A0ACA9Q6C9</accession>
<keyword evidence="2" id="KW-1185">Reference proteome</keyword>
<dbReference type="EMBL" id="CAJVPW010037305">
    <property type="protein sequence ID" value="CAG8739619.1"/>
    <property type="molecule type" value="Genomic_DNA"/>
</dbReference>
<sequence>MTTAAKSSGSILDWASKDGEFRRKPSSFRSTISKDDANFKSEKFVNCI</sequence>
<gene>
    <name evidence="1" type="ORF">SPELUC_LOCUS13695</name>
</gene>
<proteinExistence type="predicted"/>
<comment type="caution">
    <text evidence="1">The sequence shown here is derived from an EMBL/GenBank/DDBJ whole genome shotgun (WGS) entry which is preliminary data.</text>
</comment>